<evidence type="ECO:0000259" key="3">
    <source>
        <dbReference type="PROSITE" id="PS50158"/>
    </source>
</evidence>
<keyword evidence="1" id="KW-0479">Metal-binding</keyword>
<name>A0AAD6IW01_DREDA</name>
<dbReference type="SMART" id="SM00343">
    <property type="entry name" value="ZnF_C2HC"/>
    <property type="match status" value="2"/>
</dbReference>
<keyword evidence="1" id="KW-0863">Zinc-finger</keyword>
<dbReference type="EMBL" id="JAQGDS010000008">
    <property type="protein sequence ID" value="KAJ6258615.1"/>
    <property type="molecule type" value="Genomic_DNA"/>
</dbReference>
<dbReference type="PROSITE" id="PS50158">
    <property type="entry name" value="ZF_CCHC"/>
    <property type="match status" value="1"/>
</dbReference>
<gene>
    <name evidence="4" type="ORF">Dda_6662</name>
</gene>
<dbReference type="AlphaFoldDB" id="A0AAD6IW01"/>
<evidence type="ECO:0000313" key="4">
    <source>
        <dbReference type="EMBL" id="KAJ6258615.1"/>
    </source>
</evidence>
<protein>
    <recommendedName>
        <fullName evidence="3">CCHC-type domain-containing protein</fullName>
    </recommendedName>
</protein>
<evidence type="ECO:0000256" key="1">
    <source>
        <dbReference type="PROSITE-ProRule" id="PRU00047"/>
    </source>
</evidence>
<dbReference type="Pfam" id="PF22936">
    <property type="entry name" value="Pol_BBD"/>
    <property type="match status" value="1"/>
</dbReference>
<dbReference type="InterPro" id="IPR001878">
    <property type="entry name" value="Znf_CCHC"/>
</dbReference>
<dbReference type="Proteomes" id="UP001221413">
    <property type="component" value="Unassembled WGS sequence"/>
</dbReference>
<accession>A0AAD6IW01</accession>
<reference evidence="4" key="1">
    <citation type="submission" date="2023-01" db="EMBL/GenBank/DDBJ databases">
        <title>The chitinases involved in constricting ring structure development in the nematode-trapping fungus Drechslerella dactyloides.</title>
        <authorList>
            <person name="Wang R."/>
            <person name="Zhang L."/>
            <person name="Tang P."/>
            <person name="Li S."/>
            <person name="Liang L."/>
        </authorList>
    </citation>
    <scope>NUCLEOTIDE SEQUENCE</scope>
    <source>
        <strain evidence="4">YMF1.00031</strain>
    </source>
</reference>
<keyword evidence="1" id="KW-0862">Zinc</keyword>
<dbReference type="Gene3D" id="4.10.60.10">
    <property type="entry name" value="Zinc finger, CCHC-type"/>
    <property type="match status" value="1"/>
</dbReference>
<feature type="region of interest" description="Disordered" evidence="2">
    <location>
        <begin position="64"/>
        <end position="210"/>
    </location>
</feature>
<comment type="caution">
    <text evidence="4">The sequence shown here is derived from an EMBL/GenBank/DDBJ whole genome shotgun (WGS) entry which is preliminary data.</text>
</comment>
<feature type="domain" description="CCHC-type" evidence="3">
    <location>
        <begin position="43"/>
        <end position="56"/>
    </location>
</feature>
<feature type="compositionally biased region" description="Acidic residues" evidence="2">
    <location>
        <begin position="126"/>
        <end position="144"/>
    </location>
</feature>
<organism evidence="4 5">
    <name type="scientific">Drechslerella dactyloides</name>
    <name type="common">Nematode-trapping fungus</name>
    <name type="synonym">Arthrobotrys dactyloides</name>
    <dbReference type="NCBI Taxonomy" id="74499"/>
    <lineage>
        <taxon>Eukaryota</taxon>
        <taxon>Fungi</taxon>
        <taxon>Dikarya</taxon>
        <taxon>Ascomycota</taxon>
        <taxon>Pezizomycotina</taxon>
        <taxon>Orbiliomycetes</taxon>
        <taxon>Orbiliales</taxon>
        <taxon>Orbiliaceae</taxon>
        <taxon>Drechslerella</taxon>
    </lineage>
</organism>
<dbReference type="GO" id="GO:0008270">
    <property type="term" value="F:zinc ion binding"/>
    <property type="evidence" value="ECO:0007669"/>
    <property type="project" value="UniProtKB-KW"/>
</dbReference>
<evidence type="ECO:0000313" key="5">
    <source>
        <dbReference type="Proteomes" id="UP001221413"/>
    </source>
</evidence>
<sequence length="461" mass="51146">MTAQVDKPPRPTCSICLRTNHTEKNCYYKHETNPAKISKNSACTHCGRMGHVKYNCWQLAENRDRRPGGFRPGFSRKNQPSGPFVLPPRPGSKPERDGGDGGQTNTDQIDPAEALSAPSSSGSDTVDQEQESEPTDELLLDLNEEVLVTPRSKTKAAGPAAQPDKSDLPRPRTPSLLDIDDHVGEEFQAARSRSPPGKLGPLQSGGETIPPPLLDAMDRQQKAVSFAPIAWEIRKSRSKPVSLLDDDSLAELQEKESSSTKPVTYRSDFKNVRGEESDPVNDVLEGGLTTTGETLAAGESMVSTSSSSESHWDSRQAWAATIDFQYHISSNWEDFERLEELETPIPVHIRNGRTLLATRSGLSRPEIWVGEKLRRLKLVNVLYIPEFNGKVMSVPALIEWGFEVSMYADRIDFFANGGLKAQALRFGDRFIFTSEEEVQEMKDKAEADRLDGLLKKRKGKQ</sequence>
<dbReference type="GO" id="GO:0003676">
    <property type="term" value="F:nucleic acid binding"/>
    <property type="evidence" value="ECO:0007669"/>
    <property type="project" value="InterPro"/>
</dbReference>
<keyword evidence="5" id="KW-1185">Reference proteome</keyword>
<proteinExistence type="predicted"/>
<evidence type="ECO:0000256" key="2">
    <source>
        <dbReference type="SAM" id="MobiDB-lite"/>
    </source>
</evidence>
<dbReference type="InterPro" id="IPR054722">
    <property type="entry name" value="PolX-like_BBD"/>
</dbReference>